<accession>A0A1W0WZ16</accession>
<protein>
    <submittedName>
        <fullName evidence="1">Dehydrogenase/reductase SDR family member 1</fullName>
    </submittedName>
</protein>
<dbReference type="OrthoDB" id="1933717at2759"/>
<dbReference type="Gene3D" id="3.40.50.720">
    <property type="entry name" value="NAD(P)-binding Rossmann-like Domain"/>
    <property type="match status" value="1"/>
</dbReference>
<dbReference type="InterPro" id="IPR002347">
    <property type="entry name" value="SDR_fam"/>
</dbReference>
<dbReference type="Proteomes" id="UP000192578">
    <property type="component" value="Unassembled WGS sequence"/>
</dbReference>
<gene>
    <name evidence="1" type="ORF">BV898_05691</name>
</gene>
<comment type="caution">
    <text evidence="1">The sequence shown here is derived from an EMBL/GenBank/DDBJ whole genome shotgun (WGS) entry which is preliminary data.</text>
</comment>
<dbReference type="InterPro" id="IPR036291">
    <property type="entry name" value="NAD(P)-bd_dom_sf"/>
</dbReference>
<dbReference type="PANTHER" id="PTHR44147:SF2">
    <property type="entry name" value="DEHYDROGENASE_REDUCTASE SDR FAMILY MEMBER 1"/>
    <property type="match status" value="1"/>
</dbReference>
<dbReference type="AlphaFoldDB" id="A0A1W0WZ16"/>
<name>A0A1W0WZ16_HYPEX</name>
<sequence length="310" mass="33379">MSLSGKVAIVTGASRGIGKGIALQLGEAGATVYITGRTVQSHAGAPAPGSLNETAQEVERRGGKCIPVACDHSLDSDIDSLFERARGVPFWKLPPTFWDEVNNVGLRNHYICSVKAAQLMTERKSGLIINVSSIGGLTYLFNVPYGVGKAACDRMAADCAVELKKHKVAFVSLWPGAVKTELVKKYVLDPMEARKKAGGSGDDGDLERSASRKAEVVENMFANGETVEFSGKCVVALAKDPNIMKKSGRVLLTGELGSEYSLVDIDGRQHLGIRSVKELLKQGGWTKTAEYIPQFLAIPRFVVNAYFGRF</sequence>
<reference evidence="2" key="1">
    <citation type="submission" date="2017-01" db="EMBL/GenBank/DDBJ databases">
        <title>Comparative genomics of anhydrobiosis in the tardigrade Hypsibius dujardini.</title>
        <authorList>
            <person name="Yoshida Y."/>
            <person name="Koutsovoulos G."/>
            <person name="Laetsch D."/>
            <person name="Stevens L."/>
            <person name="Kumar S."/>
            <person name="Horikawa D."/>
            <person name="Ishino K."/>
            <person name="Komine S."/>
            <person name="Tomita M."/>
            <person name="Blaxter M."/>
            <person name="Arakawa K."/>
        </authorList>
    </citation>
    <scope>NUCLEOTIDE SEQUENCE [LARGE SCALE GENOMIC DNA]</scope>
    <source>
        <strain evidence="2">Z151</strain>
    </source>
</reference>
<dbReference type="Pfam" id="PF00106">
    <property type="entry name" value="adh_short"/>
    <property type="match status" value="2"/>
</dbReference>
<evidence type="ECO:0000313" key="2">
    <source>
        <dbReference type="Proteomes" id="UP000192578"/>
    </source>
</evidence>
<evidence type="ECO:0000313" key="1">
    <source>
        <dbReference type="EMBL" id="OQV20405.1"/>
    </source>
</evidence>
<dbReference type="PANTHER" id="PTHR44147">
    <property type="entry name" value="DEHYDROGENASE/REDUCTASE SDR FAMILY MEMBER 1"/>
    <property type="match status" value="1"/>
</dbReference>
<proteinExistence type="predicted"/>
<dbReference type="SUPFAM" id="SSF51735">
    <property type="entry name" value="NAD(P)-binding Rossmann-fold domains"/>
    <property type="match status" value="1"/>
</dbReference>
<organism evidence="1 2">
    <name type="scientific">Hypsibius exemplaris</name>
    <name type="common">Freshwater tardigrade</name>
    <dbReference type="NCBI Taxonomy" id="2072580"/>
    <lineage>
        <taxon>Eukaryota</taxon>
        <taxon>Metazoa</taxon>
        <taxon>Ecdysozoa</taxon>
        <taxon>Tardigrada</taxon>
        <taxon>Eutardigrada</taxon>
        <taxon>Parachela</taxon>
        <taxon>Hypsibioidea</taxon>
        <taxon>Hypsibiidae</taxon>
        <taxon>Hypsibius</taxon>
    </lineage>
</organism>
<dbReference type="EMBL" id="MTYJ01000031">
    <property type="protein sequence ID" value="OQV20405.1"/>
    <property type="molecule type" value="Genomic_DNA"/>
</dbReference>
<dbReference type="PRINTS" id="PR00081">
    <property type="entry name" value="GDHRDH"/>
</dbReference>
<keyword evidence="2" id="KW-1185">Reference proteome</keyword>